<dbReference type="SUPFAM" id="SSF53178">
    <property type="entry name" value="Peptidyl-tRNA hydrolase-like"/>
    <property type="match status" value="1"/>
</dbReference>
<reference evidence="10 11" key="1">
    <citation type="submission" date="2023-04" db="EMBL/GenBank/DDBJ databases">
        <title>Two novel species of Flavobacterium.</title>
        <authorList>
            <person name="Liu Q."/>
            <person name="Xin Y.-H."/>
        </authorList>
    </citation>
    <scope>NUCLEOTIDE SEQUENCE [LARGE SCALE GENOMIC DNA]</scope>
    <source>
        <strain evidence="10 11">LB1P51</strain>
    </source>
</reference>
<dbReference type="RefSeq" id="WP_282713337.1">
    <property type="nucleotide sequence ID" value="NZ_JASCRZ010000001.1"/>
</dbReference>
<organism evidence="10 11">
    <name type="scientific">Flavobacterium algoritolerans</name>
    <dbReference type="NCBI Taxonomy" id="3041254"/>
    <lineage>
        <taxon>Bacteria</taxon>
        <taxon>Pseudomonadati</taxon>
        <taxon>Bacteroidota</taxon>
        <taxon>Flavobacteriia</taxon>
        <taxon>Flavobacteriales</taxon>
        <taxon>Flavobacteriaceae</taxon>
        <taxon>Flavobacterium</taxon>
    </lineage>
</organism>
<evidence type="ECO:0000256" key="5">
    <source>
        <dbReference type="ARBA" id="ARBA00038063"/>
    </source>
</evidence>
<evidence type="ECO:0000256" key="3">
    <source>
        <dbReference type="ARBA" id="ARBA00022801"/>
    </source>
</evidence>
<evidence type="ECO:0000256" key="6">
    <source>
        <dbReference type="ARBA" id="ARBA00050038"/>
    </source>
</evidence>
<gene>
    <name evidence="7 10" type="primary">pth</name>
    <name evidence="10" type="ORF">QLS65_05250</name>
</gene>
<dbReference type="InterPro" id="IPR018171">
    <property type="entry name" value="Pept_tRNA_hydro_CS"/>
</dbReference>
<comment type="caution">
    <text evidence="10">The sequence shown here is derived from an EMBL/GenBank/DDBJ whole genome shotgun (WGS) entry which is preliminary data.</text>
</comment>
<comment type="function">
    <text evidence="7">Catalyzes the release of premature peptidyl moieties from peptidyl-tRNA molecules trapped in stalled 50S ribosomal subunits, and thus maintains levels of free tRNAs and 50S ribosomes.</text>
</comment>
<keyword evidence="11" id="KW-1185">Reference proteome</keyword>
<comment type="similarity">
    <text evidence="5 7 9">Belongs to the PTH family.</text>
</comment>
<evidence type="ECO:0000313" key="10">
    <source>
        <dbReference type="EMBL" id="MDI5894288.1"/>
    </source>
</evidence>
<keyword evidence="2 7" id="KW-0820">tRNA-binding</keyword>
<feature type="binding site" evidence="7">
    <location>
        <position position="103"/>
    </location>
    <ligand>
        <name>tRNA</name>
        <dbReference type="ChEBI" id="CHEBI:17843"/>
    </ligand>
</feature>
<keyword evidence="4 7" id="KW-0694">RNA-binding</keyword>
<protein>
    <recommendedName>
        <fullName evidence="6 7">Peptidyl-tRNA hydrolase</fullName>
        <shortName evidence="7">Pth</shortName>
        <ecNumber evidence="1 7">3.1.1.29</ecNumber>
    </recommendedName>
</protein>
<evidence type="ECO:0000256" key="8">
    <source>
        <dbReference type="RuleBase" id="RU000673"/>
    </source>
</evidence>
<accession>A0ABT6VA10</accession>
<evidence type="ECO:0000313" key="11">
    <source>
        <dbReference type="Proteomes" id="UP001243403"/>
    </source>
</evidence>
<dbReference type="Gene3D" id="3.40.50.1470">
    <property type="entry name" value="Peptidyl-tRNA hydrolase"/>
    <property type="match status" value="1"/>
</dbReference>
<comment type="function">
    <text evidence="7">Hydrolyzes ribosome-free peptidyl-tRNAs (with 1 or more amino acids incorporated), which drop off the ribosome during protein synthesis, or as a result of ribosome stalling.</text>
</comment>
<evidence type="ECO:0000256" key="9">
    <source>
        <dbReference type="RuleBase" id="RU004320"/>
    </source>
</evidence>
<sequence length="224" mass="25184">MIKWISNLFSSTKTEDNTGCIKPEVQEHTKNNIESVSNKFLIVGLGNIGAEYVNTRHNIGFKVVDFLARKEGISFETVKLGSLAQYKLKGKTFFLLKPNTYMNLSGKAVQYWMDKENIPLENIFVITDDLNLSFGTIRIKPKGSDGGHNGLKNINLVLNTQNYTRFRFGISDEFKKGKQVDYVLGEWDDAEKLALPDRLELASEIIKSFGTAGLENTMTAFNGK</sequence>
<dbReference type="Pfam" id="PF01195">
    <property type="entry name" value="Pept_tRNA_hydro"/>
    <property type="match status" value="1"/>
</dbReference>
<feature type="binding site" evidence="7">
    <location>
        <position position="52"/>
    </location>
    <ligand>
        <name>tRNA</name>
        <dbReference type="ChEBI" id="CHEBI:17843"/>
    </ligand>
</feature>
<evidence type="ECO:0000256" key="7">
    <source>
        <dbReference type="HAMAP-Rule" id="MF_00083"/>
    </source>
</evidence>
<dbReference type="InterPro" id="IPR001328">
    <property type="entry name" value="Pept_tRNA_hydro"/>
</dbReference>
<keyword evidence="3 7" id="KW-0378">Hydrolase</keyword>
<keyword evidence="7" id="KW-0963">Cytoplasm</keyword>
<dbReference type="CDD" id="cd00462">
    <property type="entry name" value="PTH"/>
    <property type="match status" value="1"/>
</dbReference>
<feature type="binding site" evidence="7">
    <location>
        <position position="149"/>
    </location>
    <ligand>
        <name>tRNA</name>
        <dbReference type="ChEBI" id="CHEBI:17843"/>
    </ligand>
</feature>
<dbReference type="HAMAP" id="MF_00083">
    <property type="entry name" value="Pept_tRNA_hydro_bact"/>
    <property type="match status" value="1"/>
</dbReference>
<comment type="subunit">
    <text evidence="7">Monomer.</text>
</comment>
<evidence type="ECO:0000256" key="1">
    <source>
        <dbReference type="ARBA" id="ARBA00013260"/>
    </source>
</evidence>
<name>A0ABT6VA10_9FLAO</name>
<feature type="site" description="Stabilizes the basic form of H active site to accept a proton" evidence="7">
    <location>
        <position position="128"/>
    </location>
</feature>
<dbReference type="EC" id="3.1.1.29" evidence="1 7"/>
<dbReference type="PROSITE" id="PS01195">
    <property type="entry name" value="PEPT_TRNA_HYDROL_1"/>
    <property type="match status" value="1"/>
</dbReference>
<dbReference type="PANTHER" id="PTHR17224:SF1">
    <property type="entry name" value="PEPTIDYL-TRNA HYDROLASE"/>
    <property type="match status" value="1"/>
</dbReference>
<comment type="catalytic activity">
    <reaction evidence="7 8">
        <text>an N-acyl-L-alpha-aminoacyl-tRNA + H2O = an N-acyl-L-amino acid + a tRNA + H(+)</text>
        <dbReference type="Rhea" id="RHEA:54448"/>
        <dbReference type="Rhea" id="RHEA-COMP:10123"/>
        <dbReference type="Rhea" id="RHEA-COMP:13883"/>
        <dbReference type="ChEBI" id="CHEBI:15377"/>
        <dbReference type="ChEBI" id="CHEBI:15378"/>
        <dbReference type="ChEBI" id="CHEBI:59874"/>
        <dbReference type="ChEBI" id="CHEBI:78442"/>
        <dbReference type="ChEBI" id="CHEBI:138191"/>
        <dbReference type="EC" id="3.1.1.29"/>
    </reaction>
</comment>
<evidence type="ECO:0000256" key="4">
    <source>
        <dbReference type="ARBA" id="ARBA00022884"/>
    </source>
</evidence>
<dbReference type="PROSITE" id="PS01196">
    <property type="entry name" value="PEPT_TRNA_HYDROL_2"/>
    <property type="match status" value="1"/>
</dbReference>
<dbReference type="EMBL" id="JASCRZ010000001">
    <property type="protein sequence ID" value="MDI5894288.1"/>
    <property type="molecule type" value="Genomic_DNA"/>
</dbReference>
<feature type="active site" description="Proton acceptor" evidence="7">
    <location>
        <position position="57"/>
    </location>
</feature>
<feature type="binding site" evidence="7">
    <location>
        <position position="101"/>
    </location>
    <ligand>
        <name>tRNA</name>
        <dbReference type="ChEBI" id="CHEBI:17843"/>
    </ligand>
</feature>
<dbReference type="InterPro" id="IPR036416">
    <property type="entry name" value="Pept_tRNA_hydro_sf"/>
</dbReference>
<comment type="subcellular location">
    <subcellularLocation>
        <location evidence="7">Cytoplasm</location>
    </subcellularLocation>
</comment>
<feature type="site" description="Discriminates between blocked and unblocked aminoacyl-tRNA" evidence="7">
    <location>
        <position position="47"/>
    </location>
</feature>
<dbReference type="Proteomes" id="UP001243403">
    <property type="component" value="Unassembled WGS sequence"/>
</dbReference>
<dbReference type="PANTHER" id="PTHR17224">
    <property type="entry name" value="PEPTIDYL-TRNA HYDROLASE"/>
    <property type="match status" value="1"/>
</dbReference>
<evidence type="ECO:0000256" key="2">
    <source>
        <dbReference type="ARBA" id="ARBA00022555"/>
    </source>
</evidence>
<dbReference type="GO" id="GO:0004045">
    <property type="term" value="F:peptidyl-tRNA hydrolase activity"/>
    <property type="evidence" value="ECO:0007669"/>
    <property type="project" value="UniProtKB-EC"/>
</dbReference>
<dbReference type="NCBIfam" id="TIGR00447">
    <property type="entry name" value="pth"/>
    <property type="match status" value="1"/>
</dbReference>
<proteinExistence type="inferred from homology"/>